<evidence type="ECO:0000256" key="2">
    <source>
        <dbReference type="ARBA" id="ARBA00022692"/>
    </source>
</evidence>
<accession>A0A0G4FLZ0</accession>
<dbReference type="PANTHER" id="PTHR10037:SF62">
    <property type="entry name" value="SODIUM CHANNEL PROTEIN 60E"/>
    <property type="match status" value="1"/>
</dbReference>
<sequence length="680" mass="74327">MHAGAAGRAHVTAMLYEADVGARRQVRDSELIRNGKGGPMSRWRKILCAVFASTAYEYLAGLIILANSIIIGLYTDYPDEYTYHIVDGCVFVPIWVLEVICKVTAFRSQYFKSVFHLFDFAVTLVSLVDAVFLWMSMAGGGFSEGSDELGTLAIFRVFRILRAVRLFGTLRPLRVLILSIGATMHSLAWVMVLILVFLFTVGTFITGLFEKDKDDDFVEEYFGSILGSMFSLFQVMTLESWANGIARPAGLILPGMEVFFVIFVAGTSFGLLNILTALFVETVIQETRVHDEAETEQREKRKAREAKFLADVMRRWDTDGNGYLTLDEFRKLMHDPAMIYRLGSLGIDPGQAESVFVLLDFNGDGSIGTEEFVDGILRLRGQASALDAMEIRRLLYSLRTEVTKLDTKVNSTDRRLVDIQKKVYKLNGEDFDEDVFNSSHERSLQRSVLMKEQTLDEKGLLTVHGAVRNLHRAVVLGEGSPNATAEEGEMAACLEKDLEEGGRTGGKSTRRRSIVRNLWETLKAPADATTPHQGRDKHVHAPPPPRADNYDTENVPIGSREVSGVYSHAMSEEKDGETGTSKGGENGGQSRASALRFPGGLSGAGSAGGRKGDEAKEGETTTEGKGGETKGGVAAPRVSIKASSCEVSVEGDEGERNSPEGAAGRTEIKAKGASKQAPSS</sequence>
<dbReference type="InterPro" id="IPR043203">
    <property type="entry name" value="VGCC_Ca_Na"/>
</dbReference>
<keyword evidence="3" id="KW-0106">Calcium</keyword>
<comment type="subcellular location">
    <subcellularLocation>
        <location evidence="1">Membrane</location>
        <topology evidence="1">Multi-pass membrane protein</topology>
    </subcellularLocation>
</comment>
<dbReference type="SUPFAM" id="SSF47473">
    <property type="entry name" value="EF-hand"/>
    <property type="match status" value="1"/>
</dbReference>
<evidence type="ECO:0000256" key="6">
    <source>
        <dbReference type="SAM" id="MobiDB-lite"/>
    </source>
</evidence>
<dbReference type="InterPro" id="IPR002048">
    <property type="entry name" value="EF_hand_dom"/>
</dbReference>
<dbReference type="GO" id="GO:0005509">
    <property type="term" value="F:calcium ion binding"/>
    <property type="evidence" value="ECO:0007669"/>
    <property type="project" value="InterPro"/>
</dbReference>
<feature type="transmembrane region" description="Helical" evidence="7">
    <location>
        <begin position="46"/>
        <end position="75"/>
    </location>
</feature>
<dbReference type="InterPro" id="IPR018247">
    <property type="entry name" value="EF_Hand_1_Ca_BS"/>
</dbReference>
<dbReference type="VEuPathDB" id="CryptoDB:Cvel_17623"/>
<dbReference type="InterPro" id="IPR011992">
    <property type="entry name" value="EF-hand-dom_pair"/>
</dbReference>
<dbReference type="Pfam" id="PF13499">
    <property type="entry name" value="EF-hand_7"/>
    <property type="match status" value="1"/>
</dbReference>
<gene>
    <name evidence="9" type="ORF">Cvel_17623</name>
</gene>
<dbReference type="Gene3D" id="1.20.120.350">
    <property type="entry name" value="Voltage-gated potassium channels. Chain C"/>
    <property type="match status" value="1"/>
</dbReference>
<feature type="transmembrane region" description="Helical" evidence="7">
    <location>
        <begin position="81"/>
        <end position="101"/>
    </location>
</feature>
<feature type="transmembrane region" description="Helical" evidence="7">
    <location>
        <begin position="113"/>
        <end position="137"/>
    </location>
</feature>
<dbReference type="InterPro" id="IPR027359">
    <property type="entry name" value="Volt_channel_dom_sf"/>
</dbReference>
<organism evidence="9">
    <name type="scientific">Chromera velia CCMP2878</name>
    <dbReference type="NCBI Taxonomy" id="1169474"/>
    <lineage>
        <taxon>Eukaryota</taxon>
        <taxon>Sar</taxon>
        <taxon>Alveolata</taxon>
        <taxon>Colpodellida</taxon>
        <taxon>Chromeraceae</taxon>
        <taxon>Chromera</taxon>
    </lineage>
</organism>
<feature type="transmembrane region" description="Helical" evidence="7">
    <location>
        <begin position="221"/>
        <end position="238"/>
    </location>
</feature>
<dbReference type="AlphaFoldDB" id="A0A0G4FLZ0"/>
<keyword evidence="4 7" id="KW-1133">Transmembrane helix</keyword>
<dbReference type="PROSITE" id="PS00018">
    <property type="entry name" value="EF_HAND_1"/>
    <property type="match status" value="2"/>
</dbReference>
<dbReference type="PROSITE" id="PS50222">
    <property type="entry name" value="EF_HAND_2"/>
    <property type="match status" value="2"/>
</dbReference>
<evidence type="ECO:0000259" key="8">
    <source>
        <dbReference type="PROSITE" id="PS50222"/>
    </source>
</evidence>
<evidence type="ECO:0000256" key="7">
    <source>
        <dbReference type="SAM" id="Phobius"/>
    </source>
</evidence>
<dbReference type="PANTHER" id="PTHR10037">
    <property type="entry name" value="VOLTAGE-GATED CATION CHANNEL CALCIUM AND SODIUM"/>
    <property type="match status" value="1"/>
</dbReference>
<feature type="transmembrane region" description="Helical" evidence="7">
    <location>
        <begin position="187"/>
        <end position="209"/>
    </location>
</feature>
<dbReference type="Pfam" id="PF00520">
    <property type="entry name" value="Ion_trans"/>
    <property type="match status" value="1"/>
</dbReference>
<dbReference type="GO" id="GO:0001518">
    <property type="term" value="C:voltage-gated sodium channel complex"/>
    <property type="evidence" value="ECO:0007669"/>
    <property type="project" value="TreeGrafter"/>
</dbReference>
<reference evidence="9" key="1">
    <citation type="submission" date="2014-11" db="EMBL/GenBank/DDBJ databases">
        <authorList>
            <person name="Otto D Thomas"/>
            <person name="Naeem Raeece"/>
        </authorList>
    </citation>
    <scope>NUCLEOTIDE SEQUENCE</scope>
</reference>
<feature type="transmembrane region" description="Helical" evidence="7">
    <location>
        <begin position="258"/>
        <end position="280"/>
    </location>
</feature>
<keyword evidence="5 7" id="KW-0472">Membrane</keyword>
<proteinExistence type="predicted"/>
<dbReference type="SMART" id="SM00054">
    <property type="entry name" value="EFh"/>
    <property type="match status" value="2"/>
</dbReference>
<dbReference type="SUPFAM" id="SSF81324">
    <property type="entry name" value="Voltage-gated potassium channels"/>
    <property type="match status" value="1"/>
</dbReference>
<keyword evidence="2 7" id="KW-0812">Transmembrane</keyword>
<evidence type="ECO:0000256" key="1">
    <source>
        <dbReference type="ARBA" id="ARBA00004141"/>
    </source>
</evidence>
<evidence type="ECO:0000313" key="9">
    <source>
        <dbReference type="EMBL" id="CEM14806.1"/>
    </source>
</evidence>
<dbReference type="Gene3D" id="1.10.287.70">
    <property type="match status" value="1"/>
</dbReference>
<evidence type="ECO:0000256" key="3">
    <source>
        <dbReference type="ARBA" id="ARBA00022837"/>
    </source>
</evidence>
<feature type="region of interest" description="Disordered" evidence="6">
    <location>
        <begin position="522"/>
        <end position="680"/>
    </location>
</feature>
<feature type="compositionally biased region" description="Basic and acidic residues" evidence="6">
    <location>
        <begin position="610"/>
        <end position="619"/>
    </location>
</feature>
<dbReference type="CDD" id="cd00051">
    <property type="entry name" value="EFh"/>
    <property type="match status" value="1"/>
</dbReference>
<dbReference type="InterPro" id="IPR005821">
    <property type="entry name" value="Ion_trans_dom"/>
</dbReference>
<dbReference type="EMBL" id="CDMZ01000461">
    <property type="protein sequence ID" value="CEM14806.1"/>
    <property type="molecule type" value="Genomic_DNA"/>
</dbReference>
<evidence type="ECO:0000256" key="4">
    <source>
        <dbReference type="ARBA" id="ARBA00022989"/>
    </source>
</evidence>
<dbReference type="Gene3D" id="1.10.238.10">
    <property type="entry name" value="EF-hand"/>
    <property type="match status" value="1"/>
</dbReference>
<feature type="compositionally biased region" description="Gly residues" evidence="6">
    <location>
        <begin position="600"/>
        <end position="609"/>
    </location>
</feature>
<evidence type="ECO:0000256" key="5">
    <source>
        <dbReference type="ARBA" id="ARBA00023136"/>
    </source>
</evidence>
<feature type="domain" description="EF-hand" evidence="8">
    <location>
        <begin position="304"/>
        <end position="339"/>
    </location>
</feature>
<dbReference type="PhylomeDB" id="A0A0G4FLZ0"/>
<feature type="domain" description="EF-hand" evidence="8">
    <location>
        <begin position="347"/>
        <end position="382"/>
    </location>
</feature>
<protein>
    <recommendedName>
        <fullName evidence="8">EF-hand domain-containing protein</fullName>
    </recommendedName>
</protein>
<dbReference type="GO" id="GO:0005248">
    <property type="term" value="F:voltage-gated sodium channel activity"/>
    <property type="evidence" value="ECO:0007669"/>
    <property type="project" value="TreeGrafter"/>
</dbReference>
<name>A0A0G4FLZ0_9ALVE</name>